<proteinExistence type="predicted"/>
<gene>
    <name evidence="1" type="ORF">PUT78_10760</name>
</gene>
<dbReference type="Proteomes" id="UP001431784">
    <property type="component" value="Unassembled WGS sequence"/>
</dbReference>
<organism evidence="1 2">
    <name type="scientific">Roseinatronobacter alkalisoli</name>
    <dbReference type="NCBI Taxonomy" id="3028235"/>
    <lineage>
        <taxon>Bacteria</taxon>
        <taxon>Pseudomonadati</taxon>
        <taxon>Pseudomonadota</taxon>
        <taxon>Alphaproteobacteria</taxon>
        <taxon>Rhodobacterales</taxon>
        <taxon>Paracoccaceae</taxon>
        <taxon>Roseinatronobacter</taxon>
    </lineage>
</organism>
<protein>
    <submittedName>
        <fullName evidence="1">Uncharacterized protein</fullName>
    </submittedName>
</protein>
<dbReference type="RefSeq" id="WP_274352266.1">
    <property type="nucleotide sequence ID" value="NZ_JAQZSM010000008.1"/>
</dbReference>
<evidence type="ECO:0000313" key="1">
    <source>
        <dbReference type="EMBL" id="MDD7971585.1"/>
    </source>
</evidence>
<dbReference type="EMBL" id="JAQZSM010000008">
    <property type="protein sequence ID" value="MDD7971585.1"/>
    <property type="molecule type" value="Genomic_DNA"/>
</dbReference>
<accession>A0ABT5TA25</accession>
<name>A0ABT5TA25_9RHOB</name>
<evidence type="ECO:0000313" key="2">
    <source>
        <dbReference type="Proteomes" id="UP001431784"/>
    </source>
</evidence>
<reference evidence="1" key="1">
    <citation type="submission" date="2023-02" db="EMBL/GenBank/DDBJ databases">
        <title>Description of Roseinatronobacter alkalisoli sp. nov., an alkaliphilic bacerium isolated from soda soil.</title>
        <authorList>
            <person name="Wei W."/>
        </authorList>
    </citation>
    <scope>NUCLEOTIDE SEQUENCE</scope>
    <source>
        <strain evidence="1">HJB301</strain>
    </source>
</reference>
<keyword evidence="2" id="KW-1185">Reference proteome</keyword>
<sequence>MLPDIAQRIVGLAATGAHDAQARGSDRMIGNSAARFHNQMRQEHGNDAAA</sequence>
<comment type="caution">
    <text evidence="1">The sequence shown here is derived from an EMBL/GenBank/DDBJ whole genome shotgun (WGS) entry which is preliminary data.</text>
</comment>